<evidence type="ECO:0000256" key="1">
    <source>
        <dbReference type="SAM" id="MobiDB-lite"/>
    </source>
</evidence>
<accession>A0A0E0JI27</accession>
<dbReference type="EnsemblPlants" id="OPUNC01G13970.1">
    <property type="protein sequence ID" value="OPUNC01G13970.1"/>
    <property type="gene ID" value="OPUNC01G13970"/>
</dbReference>
<keyword evidence="3" id="KW-1185">Reference proteome</keyword>
<reference evidence="2" key="1">
    <citation type="submission" date="2015-04" db="UniProtKB">
        <authorList>
            <consortium name="EnsemblPlants"/>
        </authorList>
    </citation>
    <scope>IDENTIFICATION</scope>
</reference>
<dbReference type="Proteomes" id="UP000026962">
    <property type="component" value="Chromosome 1"/>
</dbReference>
<dbReference type="Gramene" id="OPUNC01G13970.1">
    <property type="protein sequence ID" value="OPUNC01G13970.1"/>
    <property type="gene ID" value="OPUNC01G13970"/>
</dbReference>
<protein>
    <submittedName>
        <fullName evidence="2">Uncharacterized protein</fullName>
    </submittedName>
</protein>
<proteinExistence type="predicted"/>
<organism evidence="2">
    <name type="scientific">Oryza punctata</name>
    <name type="common">Red rice</name>
    <dbReference type="NCBI Taxonomy" id="4537"/>
    <lineage>
        <taxon>Eukaryota</taxon>
        <taxon>Viridiplantae</taxon>
        <taxon>Streptophyta</taxon>
        <taxon>Embryophyta</taxon>
        <taxon>Tracheophyta</taxon>
        <taxon>Spermatophyta</taxon>
        <taxon>Magnoliopsida</taxon>
        <taxon>Liliopsida</taxon>
        <taxon>Poales</taxon>
        <taxon>Poaceae</taxon>
        <taxon>BOP clade</taxon>
        <taxon>Oryzoideae</taxon>
        <taxon>Oryzeae</taxon>
        <taxon>Oryzinae</taxon>
        <taxon>Oryza</taxon>
    </lineage>
</organism>
<evidence type="ECO:0000313" key="3">
    <source>
        <dbReference type="Proteomes" id="UP000026962"/>
    </source>
</evidence>
<dbReference type="AlphaFoldDB" id="A0A0E0JI27"/>
<dbReference type="STRING" id="4537.A0A0E0JI27"/>
<dbReference type="HOGENOM" id="CLU_2112856_0_0_1"/>
<feature type="region of interest" description="Disordered" evidence="1">
    <location>
        <begin position="1"/>
        <end position="30"/>
    </location>
</feature>
<sequence>MPLKHQNRSKPGITVRDHNSTHLARRNARYAARRDKPCAESIALECPEGSNPSLLYPTPYLQATGDMPATSSLQTEHVANHLARSCTFDDGDMDSFMDDNTDDEYYMFAAIYKSG</sequence>
<reference evidence="2" key="2">
    <citation type="submission" date="2018-05" db="EMBL/GenBank/DDBJ databases">
        <title>OpunRS2 (Oryza punctata Reference Sequence Version 2).</title>
        <authorList>
            <person name="Zhang J."/>
            <person name="Kudrna D."/>
            <person name="Lee S."/>
            <person name="Talag J."/>
            <person name="Welchert J."/>
            <person name="Wing R.A."/>
        </authorList>
    </citation>
    <scope>NUCLEOTIDE SEQUENCE [LARGE SCALE GENOMIC DNA]</scope>
</reference>
<name>A0A0E0JI27_ORYPU</name>
<evidence type="ECO:0000313" key="2">
    <source>
        <dbReference type="EnsemblPlants" id="OPUNC01G13970.1"/>
    </source>
</evidence>